<proteinExistence type="predicted"/>
<feature type="signal peptide" evidence="2">
    <location>
        <begin position="1"/>
        <end position="28"/>
    </location>
</feature>
<keyword evidence="4" id="KW-1185">Reference proteome</keyword>
<accession>Q8EUS1</accession>
<dbReference type="STRING" id="272633.gene:10731971"/>
<dbReference type="eggNOG" id="ENOG5032F3Q">
    <property type="taxonomic scope" value="Bacteria"/>
</dbReference>
<reference evidence="3 4" key="1">
    <citation type="journal article" date="2002" name="Nucleic Acids Res.">
        <title>The complete genomic sequence of Mycoplasma penetrans, an intracellular bacterial pathogen in humans.</title>
        <authorList>
            <person name="Sasaki Y."/>
            <person name="Ishikawa J."/>
            <person name="Yamashita A."/>
            <person name="Oshima K."/>
            <person name="Kenri T."/>
            <person name="Furuya K."/>
            <person name="Yoshino C."/>
            <person name="Horino A."/>
            <person name="Shiba T."/>
            <person name="Sasaki T."/>
            <person name="Hattori M."/>
        </authorList>
    </citation>
    <scope>NUCLEOTIDE SEQUENCE [LARGE SCALE GENOMIC DNA]</scope>
    <source>
        <strain evidence="3 4">HF-2</strain>
    </source>
</reference>
<dbReference type="KEGG" id="mpe:MYPE8490"/>
<gene>
    <name evidence="3" type="ordered locus">MYPE8490</name>
</gene>
<dbReference type="HOGENOM" id="CLU_284382_0_0_14"/>
<dbReference type="EMBL" id="BA000026">
    <property type="protein sequence ID" value="BAC44641.1"/>
    <property type="molecule type" value="Genomic_DNA"/>
</dbReference>
<protein>
    <submittedName>
        <fullName evidence="3">Uncharacterized protein</fullName>
    </submittedName>
</protein>
<name>Q8EUS1_MALP2</name>
<evidence type="ECO:0000256" key="1">
    <source>
        <dbReference type="SAM" id="Phobius"/>
    </source>
</evidence>
<keyword evidence="1" id="KW-0812">Transmembrane</keyword>
<organism evidence="3 4">
    <name type="scientific">Malacoplasma penetrans (strain HF-2)</name>
    <name type="common">Mycoplasma penetrans</name>
    <dbReference type="NCBI Taxonomy" id="272633"/>
    <lineage>
        <taxon>Bacteria</taxon>
        <taxon>Bacillati</taxon>
        <taxon>Mycoplasmatota</taxon>
        <taxon>Mycoplasmoidales</taxon>
        <taxon>Mycoplasmoidaceae</taxon>
        <taxon>Malacoplasma</taxon>
    </lineage>
</organism>
<keyword evidence="1" id="KW-1133">Transmembrane helix</keyword>
<feature type="chain" id="PRO_5004305823" evidence="2">
    <location>
        <begin position="29"/>
        <end position="1092"/>
    </location>
</feature>
<evidence type="ECO:0000256" key="2">
    <source>
        <dbReference type="SAM" id="SignalP"/>
    </source>
</evidence>
<evidence type="ECO:0000313" key="3">
    <source>
        <dbReference type="EMBL" id="BAC44641.1"/>
    </source>
</evidence>
<dbReference type="InParanoid" id="Q8EUS1"/>
<keyword evidence="2" id="KW-0732">Signal</keyword>
<dbReference type="AlphaFoldDB" id="Q8EUS1"/>
<dbReference type="Proteomes" id="UP000002522">
    <property type="component" value="Chromosome"/>
</dbReference>
<evidence type="ECO:0000313" key="4">
    <source>
        <dbReference type="Proteomes" id="UP000002522"/>
    </source>
</evidence>
<sequence>MSFMKNKIKKYVFCSSLFAAGISSVAIASFYNNVNNKSEKIEKDSDEFNASSNQNTRSTIASHTNYFSLPGTMPNNFTEYDLFARTNNSQFVQTNSGILGISKDKKTFFLTSYSGKIIWANQFNTNEIVKTFYTSKSWSDSDLNNLVIKEWVYLNSSNKTLAILLSDNTHQFITLLNLDNGMFLSKDISSNYELDVSNVFQDLSSTGYTNISRLGNNSILVWKNNSTTDAKLFSINNSTLTTQNTDFSSLSSTFNNRKILSFVASTNKIFAISVENTNYQNSNNQYKHKQYINLINNSSGNFTSGGEVQLNDYIINSASLDTTTFKNIFFWNGNGNNDSLIFIDGSEGNNSLNVLTNLNSFSNSNLKRISFAGDKLASVVIGNDRRKIFISKNETSENAYLGYVDISQTSLSFTQILQSTDTSTKNYFFVPVLSYTNTEYLILQNNQPNTIEYWINSSGNYQNTKTRMLSKNWKYQNVNGKSIWNAFGNSYLASSIALNNVSSYINASNIDRNRLTFNVVNKDDNNGRLHFWIRFTYASSFLSSFNETFAVYFYIKDLYALQTNFIFNWLDDVASSNVDNSNQSKVEAIKNLKKSKYATEITTKDILDNFISYTIKKTDNTDLTITESMITLSTSSSDNLDTLNVTITLPTHGMPNGFANSGKRTLNKTYTGFMSLKNYKISVKNNSYISTFTKTIYPSQLKETEIIDNFLTLGASIQKDLSNWTVTITKYDDILGTATLSVAYKGTSSIPSFDQLPENVKNKYSNIISSITYSGFKSINQSSSWNTTPNIPNYSGSYLPSEIWNQYSAYLNGQVSENEVILLQNLNFSLLTDKKNLVITCLNINSCDGDGYLDLEISIKENAETVVDYNGTQYKTSNGKLLFDPSFLTASQITYPYNLKWNITTSNKYFYLVDKNNNDSRINPTDNEYDFDIKKNSPFLSSSNFANNFSSSVSVADIESLIQTEGYNYEITLETNIDNGSVIATIKLSLIDKPLFEYDSNNSNFVRTINIYNFNVPMSKTAKILIYSSGGTLIAILLGVLTWYLLWKFKLINYKKKSIGWNTQQKHNKVINNLYKKNRFFKFNEEDLKKKK</sequence>
<keyword evidence="1" id="KW-0472">Membrane</keyword>
<feature type="transmembrane region" description="Helical" evidence="1">
    <location>
        <begin position="1024"/>
        <end position="1047"/>
    </location>
</feature>